<dbReference type="OrthoDB" id="1653570at2759"/>
<dbReference type="EnsemblPlants" id="QL06p032308:mrna">
    <property type="protein sequence ID" value="QL06p032308:mrna"/>
    <property type="gene ID" value="QL06p032308"/>
</dbReference>
<protein>
    <submittedName>
        <fullName evidence="4">Uncharacterized protein</fullName>
    </submittedName>
</protein>
<organism evidence="4 5">
    <name type="scientific">Quercus lobata</name>
    <name type="common">Valley oak</name>
    <dbReference type="NCBI Taxonomy" id="97700"/>
    <lineage>
        <taxon>Eukaryota</taxon>
        <taxon>Viridiplantae</taxon>
        <taxon>Streptophyta</taxon>
        <taxon>Embryophyta</taxon>
        <taxon>Tracheophyta</taxon>
        <taxon>Spermatophyta</taxon>
        <taxon>Magnoliopsida</taxon>
        <taxon>eudicotyledons</taxon>
        <taxon>Gunneridae</taxon>
        <taxon>Pentapetalae</taxon>
        <taxon>rosids</taxon>
        <taxon>fabids</taxon>
        <taxon>Fagales</taxon>
        <taxon>Fagaceae</taxon>
        <taxon>Quercus</taxon>
    </lineage>
</organism>
<dbReference type="InParanoid" id="A0A7N2M051"/>
<evidence type="ECO:0000256" key="2">
    <source>
        <dbReference type="ARBA" id="ARBA00022821"/>
    </source>
</evidence>
<gene>
    <name evidence="4" type="primary">LOC115993725</name>
</gene>
<evidence type="ECO:0000256" key="1">
    <source>
        <dbReference type="ARBA" id="ARBA00011021"/>
    </source>
</evidence>
<dbReference type="Pfam" id="PF17232">
    <property type="entry name" value="Pep1_7"/>
    <property type="match status" value="1"/>
</dbReference>
<dbReference type="InterPro" id="IPR035176">
    <property type="entry name" value="PEP"/>
</dbReference>
<dbReference type="FunCoup" id="A0A7N2M051">
    <property type="interactions" value="1"/>
</dbReference>
<dbReference type="GeneID" id="115993725"/>
<dbReference type="RefSeq" id="XP_030973543.1">
    <property type="nucleotide sequence ID" value="XM_031117683.1"/>
</dbReference>
<dbReference type="KEGG" id="qlo:115993725"/>
<reference evidence="4" key="2">
    <citation type="submission" date="2021-01" db="UniProtKB">
        <authorList>
            <consortium name="EnsemblPlants"/>
        </authorList>
    </citation>
    <scope>IDENTIFICATION</scope>
</reference>
<evidence type="ECO:0000256" key="3">
    <source>
        <dbReference type="SAM" id="MobiDB-lite"/>
    </source>
</evidence>
<sequence length="104" mass="11798">MEEEEQDMETSTEEQRNREEAYHLYCPCYFFEQVIKAFLKCLGHDSSHSTTEQEAQDPPSHAERDMKINEELADKVTRSSRALKPPPRPPISSGGGPQTNKASS</sequence>
<feature type="region of interest" description="Disordered" evidence="3">
    <location>
        <begin position="45"/>
        <end position="104"/>
    </location>
</feature>
<dbReference type="Proteomes" id="UP000594261">
    <property type="component" value="Chromosome 6"/>
</dbReference>
<keyword evidence="5" id="KW-1185">Reference proteome</keyword>
<dbReference type="EMBL" id="LRBV02000006">
    <property type="status" value="NOT_ANNOTATED_CDS"/>
    <property type="molecule type" value="Genomic_DNA"/>
</dbReference>
<evidence type="ECO:0000313" key="4">
    <source>
        <dbReference type="EnsemblPlants" id="QL06p032308:mrna"/>
    </source>
</evidence>
<proteinExistence type="inferred from homology"/>
<evidence type="ECO:0000313" key="5">
    <source>
        <dbReference type="Proteomes" id="UP000594261"/>
    </source>
</evidence>
<dbReference type="Gramene" id="QL06p032308:mrna">
    <property type="protein sequence ID" value="QL06p032308:mrna"/>
    <property type="gene ID" value="QL06p032308"/>
</dbReference>
<accession>A0A7N2M051</accession>
<dbReference type="GO" id="GO:0045087">
    <property type="term" value="P:innate immune response"/>
    <property type="evidence" value="ECO:0007669"/>
    <property type="project" value="InterPro"/>
</dbReference>
<dbReference type="AlphaFoldDB" id="A0A7N2M051"/>
<comment type="similarity">
    <text evidence="1">Belongs to the brassicaceae elicitor peptide family.</text>
</comment>
<name>A0A7N2M051_QUELO</name>
<reference evidence="4 5" key="1">
    <citation type="journal article" date="2016" name="G3 (Bethesda)">
        <title>First Draft Assembly and Annotation of the Genome of a California Endemic Oak Quercus lobata Nee (Fagaceae).</title>
        <authorList>
            <person name="Sork V.L."/>
            <person name="Fitz-Gibbon S.T."/>
            <person name="Puiu D."/>
            <person name="Crepeau M."/>
            <person name="Gugger P.F."/>
            <person name="Sherman R."/>
            <person name="Stevens K."/>
            <person name="Langley C.H."/>
            <person name="Pellegrini M."/>
            <person name="Salzberg S.L."/>
        </authorList>
    </citation>
    <scope>NUCLEOTIDE SEQUENCE [LARGE SCALE GENOMIC DNA]</scope>
    <source>
        <strain evidence="4 5">cv. SW786</strain>
    </source>
</reference>
<keyword evidence="2" id="KW-0611">Plant defense</keyword>
<feature type="compositionally biased region" description="Basic and acidic residues" evidence="3">
    <location>
        <begin position="60"/>
        <end position="77"/>
    </location>
</feature>
<dbReference type="OMA" id="NREEAYH"/>